<keyword evidence="10" id="KW-1185">Reference proteome</keyword>
<dbReference type="InterPro" id="IPR050250">
    <property type="entry name" value="Macrolide_Exporter_MacB"/>
</dbReference>
<gene>
    <name evidence="9" type="ORF">PFX98_04435</name>
</gene>
<dbReference type="PANTHER" id="PTHR30572:SF18">
    <property type="entry name" value="ABC-TYPE MACROLIDE FAMILY EXPORT SYSTEM PERMEASE COMPONENT 2"/>
    <property type="match status" value="1"/>
</dbReference>
<keyword evidence="2" id="KW-1003">Cell membrane</keyword>
<dbReference type="GO" id="GO:0022857">
    <property type="term" value="F:transmembrane transporter activity"/>
    <property type="evidence" value="ECO:0007669"/>
    <property type="project" value="TreeGrafter"/>
</dbReference>
<protein>
    <submittedName>
        <fullName evidence="9">ABC transporter permease</fullName>
    </submittedName>
</protein>
<evidence type="ECO:0000259" key="7">
    <source>
        <dbReference type="Pfam" id="PF02687"/>
    </source>
</evidence>
<proteinExistence type="predicted"/>
<feature type="domain" description="MacB-like periplasmic core" evidence="8">
    <location>
        <begin position="20"/>
        <end position="261"/>
    </location>
</feature>
<comment type="subcellular location">
    <subcellularLocation>
        <location evidence="1">Cell membrane</location>
        <topology evidence="1">Multi-pass membrane protein</topology>
    </subcellularLocation>
</comment>
<evidence type="ECO:0000256" key="3">
    <source>
        <dbReference type="ARBA" id="ARBA00022692"/>
    </source>
</evidence>
<organism evidence="9 10">
    <name type="scientific">Paucibacter sediminis</name>
    <dbReference type="NCBI Taxonomy" id="3019553"/>
    <lineage>
        <taxon>Bacteria</taxon>
        <taxon>Pseudomonadati</taxon>
        <taxon>Pseudomonadota</taxon>
        <taxon>Betaproteobacteria</taxon>
        <taxon>Burkholderiales</taxon>
        <taxon>Sphaerotilaceae</taxon>
        <taxon>Roseateles</taxon>
    </lineage>
</organism>
<evidence type="ECO:0000256" key="5">
    <source>
        <dbReference type="ARBA" id="ARBA00023136"/>
    </source>
</evidence>
<dbReference type="RefSeq" id="WP_285233961.1">
    <property type="nucleotide sequence ID" value="NZ_CP116346.1"/>
</dbReference>
<evidence type="ECO:0000313" key="10">
    <source>
        <dbReference type="Proteomes" id="UP001177769"/>
    </source>
</evidence>
<evidence type="ECO:0000256" key="2">
    <source>
        <dbReference type="ARBA" id="ARBA00022475"/>
    </source>
</evidence>
<dbReference type="GO" id="GO:0005886">
    <property type="term" value="C:plasma membrane"/>
    <property type="evidence" value="ECO:0007669"/>
    <property type="project" value="UniProtKB-SubCell"/>
</dbReference>
<keyword evidence="5 6" id="KW-0472">Membrane</keyword>
<sequence length="435" mass="47829">MLGHYFELALRSFKSSRGLTILMLLTIAIGVAACMTTLTVFYVLSRDPIPAKSAQLYNIQLDAERLGNGFQPGGEPTQQLTRLDAEALLREARADKQVMMTGGGVALTPEQSGERPFNVRARYPSADFFAMFDAPFLYGGGWSKADEQAEARVVVISRELNERLFGGADSRGKMLRLRDKDMRIIGVLDHWRPVPHYFDLTLGSFADTAEVFVPFATAITLKFSSWGNFNCWANVAPSEARNVGAPCAWLQYWVQLDTPAKASAYLDYLKRYSDAQRSAGRFERPTNVRMRPVMAWLDANRVVPHDISLQLWLAFGFLAVCLTNTVGLQLAKALRRSGEIGVRRALGAPRRQIFLQFLVEAGSLGLVGGVLGLALTWAGIWAVRQGSSDYGALVHMDLTMLATTLGLALLASLTAGLLPAWRAAQVQPALQLKSQ</sequence>
<evidence type="ECO:0000259" key="8">
    <source>
        <dbReference type="Pfam" id="PF12704"/>
    </source>
</evidence>
<accession>A0AA95SPZ5</accession>
<dbReference type="Proteomes" id="UP001177769">
    <property type="component" value="Chromosome"/>
</dbReference>
<dbReference type="AlphaFoldDB" id="A0AA95SPZ5"/>
<dbReference type="Pfam" id="PF02687">
    <property type="entry name" value="FtsX"/>
    <property type="match status" value="1"/>
</dbReference>
<keyword evidence="4 6" id="KW-1133">Transmembrane helix</keyword>
<dbReference type="KEGG" id="pais:PFX98_04435"/>
<feature type="transmembrane region" description="Helical" evidence="6">
    <location>
        <begin position="311"/>
        <end position="332"/>
    </location>
</feature>
<dbReference type="InterPro" id="IPR025857">
    <property type="entry name" value="MacB_PCD"/>
</dbReference>
<reference evidence="9" key="1">
    <citation type="submission" date="2023-01" db="EMBL/GenBank/DDBJ databases">
        <title>Whole genome sequence of Paucibacter sp. S2-9 isolated from pond sediment.</title>
        <authorList>
            <person name="Jung J.Y."/>
        </authorList>
    </citation>
    <scope>NUCLEOTIDE SEQUENCE</scope>
    <source>
        <strain evidence="9">S2-9</strain>
    </source>
</reference>
<evidence type="ECO:0000313" key="9">
    <source>
        <dbReference type="EMBL" id="WIT12860.1"/>
    </source>
</evidence>
<dbReference type="Pfam" id="PF12704">
    <property type="entry name" value="MacB_PCD"/>
    <property type="match status" value="1"/>
</dbReference>
<feature type="transmembrane region" description="Helical" evidence="6">
    <location>
        <begin position="353"/>
        <end position="380"/>
    </location>
</feature>
<dbReference type="EMBL" id="CP116346">
    <property type="protein sequence ID" value="WIT12860.1"/>
    <property type="molecule type" value="Genomic_DNA"/>
</dbReference>
<feature type="domain" description="ABC3 transporter permease C-terminal" evidence="7">
    <location>
        <begin position="313"/>
        <end position="428"/>
    </location>
</feature>
<dbReference type="InterPro" id="IPR003838">
    <property type="entry name" value="ABC3_permease_C"/>
</dbReference>
<evidence type="ECO:0000256" key="6">
    <source>
        <dbReference type="SAM" id="Phobius"/>
    </source>
</evidence>
<dbReference type="PANTHER" id="PTHR30572">
    <property type="entry name" value="MEMBRANE COMPONENT OF TRANSPORTER-RELATED"/>
    <property type="match status" value="1"/>
</dbReference>
<feature type="transmembrane region" description="Helical" evidence="6">
    <location>
        <begin position="400"/>
        <end position="421"/>
    </location>
</feature>
<evidence type="ECO:0000256" key="4">
    <source>
        <dbReference type="ARBA" id="ARBA00022989"/>
    </source>
</evidence>
<name>A0AA95SPZ5_9BURK</name>
<feature type="transmembrane region" description="Helical" evidence="6">
    <location>
        <begin position="21"/>
        <end position="44"/>
    </location>
</feature>
<evidence type="ECO:0000256" key="1">
    <source>
        <dbReference type="ARBA" id="ARBA00004651"/>
    </source>
</evidence>
<keyword evidence="3 6" id="KW-0812">Transmembrane</keyword>